<evidence type="ECO:0000256" key="5">
    <source>
        <dbReference type="ARBA" id="ARBA00022801"/>
    </source>
</evidence>
<evidence type="ECO:0000256" key="4">
    <source>
        <dbReference type="ARBA" id="ARBA00022729"/>
    </source>
</evidence>
<dbReference type="InterPro" id="IPR000917">
    <property type="entry name" value="Sulfatase_N"/>
</dbReference>
<dbReference type="InterPro" id="IPR017850">
    <property type="entry name" value="Alkaline_phosphatase_core_sf"/>
</dbReference>
<dbReference type="PANTHER" id="PTHR42693:SF42">
    <property type="entry name" value="ARYLSULFATASE G"/>
    <property type="match status" value="1"/>
</dbReference>
<organism evidence="8 9">
    <name type="scientific">Carboxylicivirga mesophila</name>
    <dbReference type="NCBI Taxonomy" id="1166478"/>
    <lineage>
        <taxon>Bacteria</taxon>
        <taxon>Pseudomonadati</taxon>
        <taxon>Bacteroidota</taxon>
        <taxon>Bacteroidia</taxon>
        <taxon>Marinilabiliales</taxon>
        <taxon>Marinilabiliaceae</taxon>
        <taxon>Carboxylicivirga</taxon>
    </lineage>
</organism>
<keyword evidence="5" id="KW-0378">Hydrolase</keyword>
<comment type="similarity">
    <text evidence="2">Belongs to the sulfatase family.</text>
</comment>
<dbReference type="EMBL" id="JAGUCN010000010">
    <property type="protein sequence ID" value="MBS2211788.1"/>
    <property type="molecule type" value="Genomic_DNA"/>
</dbReference>
<evidence type="ECO:0000256" key="3">
    <source>
        <dbReference type="ARBA" id="ARBA00022723"/>
    </source>
</evidence>
<evidence type="ECO:0000256" key="1">
    <source>
        <dbReference type="ARBA" id="ARBA00001913"/>
    </source>
</evidence>
<dbReference type="SUPFAM" id="SSF53649">
    <property type="entry name" value="Alkaline phosphatase-like"/>
    <property type="match status" value="1"/>
</dbReference>
<dbReference type="PANTHER" id="PTHR42693">
    <property type="entry name" value="ARYLSULFATASE FAMILY MEMBER"/>
    <property type="match status" value="1"/>
</dbReference>
<dbReference type="Gene3D" id="3.40.720.10">
    <property type="entry name" value="Alkaline Phosphatase, subunit A"/>
    <property type="match status" value="1"/>
</dbReference>
<keyword evidence="4" id="KW-0732">Signal</keyword>
<accession>A0ABS5KBR5</accession>
<evidence type="ECO:0000259" key="7">
    <source>
        <dbReference type="Pfam" id="PF00884"/>
    </source>
</evidence>
<evidence type="ECO:0000256" key="6">
    <source>
        <dbReference type="ARBA" id="ARBA00022837"/>
    </source>
</evidence>
<keyword evidence="6" id="KW-0106">Calcium</keyword>
<protein>
    <submittedName>
        <fullName evidence="8">Sulfatase</fullName>
    </submittedName>
</protein>
<evidence type="ECO:0000313" key="9">
    <source>
        <dbReference type="Proteomes" id="UP000721861"/>
    </source>
</evidence>
<dbReference type="Pfam" id="PF00884">
    <property type="entry name" value="Sulfatase"/>
    <property type="match status" value="1"/>
</dbReference>
<gene>
    <name evidence="8" type="ORF">KEM09_10255</name>
</gene>
<keyword evidence="9" id="KW-1185">Reference proteome</keyword>
<dbReference type="InterPro" id="IPR050738">
    <property type="entry name" value="Sulfatase"/>
</dbReference>
<comment type="caution">
    <text evidence="8">The sequence shown here is derived from an EMBL/GenBank/DDBJ whole genome shotgun (WGS) entry which is preliminary data.</text>
</comment>
<evidence type="ECO:0000313" key="8">
    <source>
        <dbReference type="EMBL" id="MBS2211788.1"/>
    </source>
</evidence>
<feature type="domain" description="Sulfatase N-terminal" evidence="7">
    <location>
        <begin position="1"/>
        <end position="309"/>
    </location>
</feature>
<comment type="cofactor">
    <cofactor evidence="1">
        <name>Ca(2+)</name>
        <dbReference type="ChEBI" id="CHEBI:29108"/>
    </cofactor>
</comment>
<dbReference type="Gene3D" id="3.30.1120.10">
    <property type="match status" value="1"/>
</dbReference>
<keyword evidence="3" id="KW-0479">Metal-binding</keyword>
<name>A0ABS5KBR5_9BACT</name>
<sequence length="436" mass="48391">MDDLGWQDVSYRGSNYFETKHIDRLAETGVMFNNAYAPAANCAPSRACIISGQNTPRHGIYTVGSSERGKSINRKLIPVVNSTVLADSVVTIAEKLKSAGYNTASMGKWHLGEDPCSQGFDLNIGGSHAGHPKSYFSPYKNAALKDGPDGEYLTDRLTSEAIDFIKSSATESEQPFFLYLPYYTVHTPLQAKAELIKKYEQKSGCIGRNDAIYGAMVESMDDNVGRLLACLDDCGISENTLVVFFSDNGGIANISSQYPARAGKGSYYEGGIREPLIMRWPSVFPSGKVIDQQVSGLDFYPTFMAIAGVKPDTKQILDGESLVKLITKDKDLKRKALFFHFPIYLQAINPETDQARDPYFRTTPGSVVIKGDWKLHVYYEDNERELYNLKDDPGESTNLVNTYPEVAEALNKQLVDWLNETDAPVPTTLNPEYQKK</sequence>
<proteinExistence type="inferred from homology"/>
<dbReference type="Proteomes" id="UP000721861">
    <property type="component" value="Unassembled WGS sequence"/>
</dbReference>
<reference evidence="8 9" key="1">
    <citation type="journal article" date="2014" name="Int. J. Syst. Evol. Microbiol.">
        <title>Carboxylicivirga gen. nov. in the family Marinilabiliaceae with two novel species, Carboxylicivirga mesophila sp. nov. and Carboxylicivirga taeanensis sp. nov., and reclassification of Cytophaga fermentans as Saccharicrinis fermentans gen. nov., comb. nov.</title>
        <authorList>
            <person name="Yang S.H."/>
            <person name="Seo H.S."/>
            <person name="Woo J.H."/>
            <person name="Oh H.M."/>
            <person name="Jang H."/>
            <person name="Lee J.H."/>
            <person name="Kim S.J."/>
            <person name="Kwon K.K."/>
        </authorList>
    </citation>
    <scope>NUCLEOTIDE SEQUENCE [LARGE SCALE GENOMIC DNA]</scope>
    <source>
        <strain evidence="8 9">JCM 18290</strain>
    </source>
</reference>
<evidence type="ECO:0000256" key="2">
    <source>
        <dbReference type="ARBA" id="ARBA00008779"/>
    </source>
</evidence>
<dbReference type="CDD" id="cd16144">
    <property type="entry name" value="ARS_like"/>
    <property type="match status" value="1"/>
</dbReference>